<accession>A0A1M6QRU4</accession>
<organism evidence="1 2">
    <name type="scientific">Paraburkholderia terricola</name>
    <dbReference type="NCBI Taxonomy" id="169427"/>
    <lineage>
        <taxon>Bacteria</taxon>
        <taxon>Pseudomonadati</taxon>
        <taxon>Pseudomonadota</taxon>
        <taxon>Betaproteobacteria</taxon>
        <taxon>Burkholderiales</taxon>
        <taxon>Burkholderiaceae</taxon>
        <taxon>Paraburkholderia</taxon>
    </lineage>
</organism>
<gene>
    <name evidence="1" type="ORF">SAMN05192548_1016120</name>
</gene>
<reference evidence="1 2" key="1">
    <citation type="submission" date="2016-11" db="EMBL/GenBank/DDBJ databases">
        <authorList>
            <person name="Jaros S."/>
            <person name="Januszkiewicz K."/>
            <person name="Wedrychowicz H."/>
        </authorList>
    </citation>
    <scope>NUCLEOTIDE SEQUENCE [LARGE SCALE GENOMIC DNA]</scope>
    <source>
        <strain evidence="1 2">LMG 20594</strain>
    </source>
</reference>
<dbReference type="RefSeq" id="WP_176035782.1">
    <property type="nucleotide sequence ID" value="NZ_CADFGY010000013.1"/>
</dbReference>
<sequence length="99" mass="9965">MFCVIASEAANGFSASGVDAADDVPTFCATSLLFATTGDEDAEVVEAVAAGGESSAPQPLNAYIASAINSALARRLSLLMSASGFVKADAVSNPSEKYL</sequence>
<evidence type="ECO:0000313" key="2">
    <source>
        <dbReference type="Proteomes" id="UP000184395"/>
    </source>
</evidence>
<proteinExistence type="predicted"/>
<dbReference type="EMBL" id="FRAB01000016">
    <property type="protein sequence ID" value="SHK23002.1"/>
    <property type="molecule type" value="Genomic_DNA"/>
</dbReference>
<dbReference type="Proteomes" id="UP000184395">
    <property type="component" value="Unassembled WGS sequence"/>
</dbReference>
<dbReference type="AlphaFoldDB" id="A0A1M6QRU4"/>
<protein>
    <submittedName>
        <fullName evidence="1">Uncharacterized protein</fullName>
    </submittedName>
</protein>
<dbReference type="STRING" id="169427.SAMN05192548_1016120"/>
<name>A0A1M6QRU4_9BURK</name>
<evidence type="ECO:0000313" key="1">
    <source>
        <dbReference type="EMBL" id="SHK23002.1"/>
    </source>
</evidence>